<evidence type="ECO:0000313" key="2">
    <source>
        <dbReference type="EMBL" id="KAK2944057.1"/>
    </source>
</evidence>
<evidence type="ECO:0000256" key="1">
    <source>
        <dbReference type="SAM" id="MobiDB-lite"/>
    </source>
</evidence>
<name>A0ABQ9WX16_9EUKA</name>
<sequence>MKEETSRLEEQENDLDNSSRHSQDEQDGPGEADKERQVNKSNGQSEIEDGDEMDDNFVQSGNEVSTASPLPMLLQPTHFASSTAQNGIYVTTGHSVRRLGGKEGTSRSCVLLTQPALFTVSDEASLCGFLPPTRFLNHGASHQYQWRNPLCSSRSLVILLKDSGRSVKLTTQDYSSSAVVANITKTGDGAVVNTGNADVLLYQVHLFDCHARNGGAAFLQKCQHVYVDDMLTLRCSVESKGGAIFVLSVDRNSDINLQPTLIECSDKLGG</sequence>
<organism evidence="2 3">
    <name type="scientific">Blattamonas nauphoetae</name>
    <dbReference type="NCBI Taxonomy" id="2049346"/>
    <lineage>
        <taxon>Eukaryota</taxon>
        <taxon>Metamonada</taxon>
        <taxon>Preaxostyla</taxon>
        <taxon>Oxymonadida</taxon>
        <taxon>Blattamonas</taxon>
    </lineage>
</organism>
<accession>A0ABQ9WX16</accession>
<feature type="compositionally biased region" description="Acidic residues" evidence="1">
    <location>
        <begin position="46"/>
        <end position="55"/>
    </location>
</feature>
<protein>
    <submittedName>
        <fullName evidence="2">Uncharacterized protein</fullName>
    </submittedName>
</protein>
<keyword evidence="3" id="KW-1185">Reference proteome</keyword>
<gene>
    <name evidence="2" type="ORF">BLNAU_21056</name>
</gene>
<proteinExistence type="predicted"/>
<feature type="compositionally biased region" description="Polar residues" evidence="1">
    <location>
        <begin position="57"/>
        <end position="68"/>
    </location>
</feature>
<dbReference type="EMBL" id="JARBJD010000317">
    <property type="protein sequence ID" value="KAK2944057.1"/>
    <property type="molecule type" value="Genomic_DNA"/>
</dbReference>
<reference evidence="2 3" key="1">
    <citation type="journal article" date="2022" name="bioRxiv">
        <title>Genomics of Preaxostyla Flagellates Illuminates Evolutionary Transitions and the Path Towards Mitochondrial Loss.</title>
        <authorList>
            <person name="Novak L.V.F."/>
            <person name="Treitli S.C."/>
            <person name="Pyrih J."/>
            <person name="Halakuc P."/>
            <person name="Pipaliya S.V."/>
            <person name="Vacek V."/>
            <person name="Brzon O."/>
            <person name="Soukal P."/>
            <person name="Eme L."/>
            <person name="Dacks J.B."/>
            <person name="Karnkowska A."/>
            <person name="Elias M."/>
            <person name="Hampl V."/>
        </authorList>
    </citation>
    <scope>NUCLEOTIDE SEQUENCE [LARGE SCALE GENOMIC DNA]</scope>
    <source>
        <strain evidence="2">NAU3</strain>
        <tissue evidence="2">Gut</tissue>
    </source>
</reference>
<feature type="region of interest" description="Disordered" evidence="1">
    <location>
        <begin position="1"/>
        <end position="69"/>
    </location>
</feature>
<feature type="compositionally biased region" description="Basic and acidic residues" evidence="1">
    <location>
        <begin position="1"/>
        <end position="10"/>
    </location>
</feature>
<evidence type="ECO:0000313" key="3">
    <source>
        <dbReference type="Proteomes" id="UP001281761"/>
    </source>
</evidence>
<comment type="caution">
    <text evidence="2">The sequence shown here is derived from an EMBL/GenBank/DDBJ whole genome shotgun (WGS) entry which is preliminary data.</text>
</comment>
<dbReference type="Proteomes" id="UP001281761">
    <property type="component" value="Unassembled WGS sequence"/>
</dbReference>